<evidence type="ECO:0000313" key="4">
    <source>
        <dbReference type="Proteomes" id="UP000443090"/>
    </source>
</evidence>
<dbReference type="OrthoDB" id="3981028at2759"/>
<evidence type="ECO:0000256" key="2">
    <source>
        <dbReference type="SAM" id="Phobius"/>
    </source>
</evidence>
<evidence type="ECO:0008006" key="5">
    <source>
        <dbReference type="Google" id="ProtNLM"/>
    </source>
</evidence>
<feature type="region of interest" description="Disordered" evidence="1">
    <location>
        <begin position="188"/>
        <end position="214"/>
    </location>
</feature>
<accession>A0A8H8S5R4</accession>
<proteinExistence type="predicted"/>
<feature type="compositionally biased region" description="Basic and acidic residues" evidence="1">
    <location>
        <begin position="272"/>
        <end position="309"/>
    </location>
</feature>
<reference evidence="3 4" key="1">
    <citation type="submission" date="2018-05" db="EMBL/GenBank/DDBJ databases">
        <title>Genome sequencing and assembly of the regulated plant pathogen Lachnellula willkommii and related sister species for the development of diagnostic species identification markers.</title>
        <authorList>
            <person name="Giroux E."/>
            <person name="Bilodeau G."/>
        </authorList>
    </citation>
    <scope>NUCLEOTIDE SEQUENCE [LARGE SCALE GENOMIC DNA]</scope>
    <source>
        <strain evidence="3 4">CBS 160.35</strain>
    </source>
</reference>
<sequence length="451" mass="50141">MTSNGSIATTLSPTRDTLLTSSISSLSSSSSRQTSSQISKIYRQSSTLFLTRRLPESLSTIHPVINPPNPEDSPSDLAPVAKASRTTRIKVWSLYLTILNAIVELDPDEGKQAFGSSAWRALVSKVREGDVWEEVVKNGYGGVEGDVDSDVVINLATLLLAHARTQKTNQTRLETYLASSTTPALQISSSLLDSSSNTPRPRSPQKSGGTDTPRDLNARVKILELYTLHVLLRNNEWDYAREFISISSVLDEERREAFLQALQSLRDEQVEAEKREGEERRWQEAQVQEARKRREEKERRRDESERAGSEVDYGVEDSHSRPSTARSAKANSVTSSTSPKATPPAPNPAPKPNSNSKSTTPPIRRTPAAAPKRVPPTLIARASKIIQNVRKVLTEDVLAAFKTRPLFLLQLLAFIIGMVMLMGRRDVKERVRRMWGRVRETVGMGVKVSYI</sequence>
<feature type="region of interest" description="Disordered" evidence="1">
    <location>
        <begin position="272"/>
        <end position="375"/>
    </location>
</feature>
<evidence type="ECO:0000256" key="1">
    <source>
        <dbReference type="SAM" id="MobiDB-lite"/>
    </source>
</evidence>
<comment type="caution">
    <text evidence="3">The sequence shown here is derived from an EMBL/GenBank/DDBJ whole genome shotgun (WGS) entry which is preliminary data.</text>
</comment>
<keyword evidence="2" id="KW-0812">Transmembrane</keyword>
<keyword evidence="2" id="KW-1133">Transmembrane helix</keyword>
<dbReference type="EMBL" id="QGMI01000091">
    <property type="protein sequence ID" value="TVY47441.1"/>
    <property type="molecule type" value="Genomic_DNA"/>
</dbReference>
<dbReference type="Proteomes" id="UP000443090">
    <property type="component" value="Unassembled WGS sequence"/>
</dbReference>
<protein>
    <recommendedName>
        <fullName evidence="5">Peroxin 26</fullName>
    </recommendedName>
</protein>
<keyword evidence="4" id="KW-1185">Reference proteome</keyword>
<feature type="compositionally biased region" description="Pro residues" evidence="1">
    <location>
        <begin position="341"/>
        <end position="351"/>
    </location>
</feature>
<organism evidence="3 4">
    <name type="scientific">Lachnellula occidentalis</name>
    <dbReference type="NCBI Taxonomy" id="215460"/>
    <lineage>
        <taxon>Eukaryota</taxon>
        <taxon>Fungi</taxon>
        <taxon>Dikarya</taxon>
        <taxon>Ascomycota</taxon>
        <taxon>Pezizomycotina</taxon>
        <taxon>Leotiomycetes</taxon>
        <taxon>Helotiales</taxon>
        <taxon>Lachnaceae</taxon>
        <taxon>Lachnellula</taxon>
    </lineage>
</organism>
<feature type="transmembrane region" description="Helical" evidence="2">
    <location>
        <begin position="406"/>
        <end position="423"/>
    </location>
</feature>
<name>A0A8H8S5R4_9HELO</name>
<gene>
    <name evidence="3" type="ORF">LOCC1_G002780</name>
</gene>
<feature type="compositionally biased region" description="Polar residues" evidence="1">
    <location>
        <begin position="197"/>
        <end position="210"/>
    </location>
</feature>
<feature type="compositionally biased region" description="Low complexity" evidence="1">
    <location>
        <begin position="352"/>
        <end position="372"/>
    </location>
</feature>
<evidence type="ECO:0000313" key="3">
    <source>
        <dbReference type="EMBL" id="TVY47441.1"/>
    </source>
</evidence>
<feature type="compositionally biased region" description="Polar residues" evidence="1">
    <location>
        <begin position="321"/>
        <end position="333"/>
    </location>
</feature>
<keyword evidence="2" id="KW-0472">Membrane</keyword>
<dbReference type="AlphaFoldDB" id="A0A8H8S5R4"/>